<dbReference type="RefSeq" id="WP_143017123.1">
    <property type="nucleotide sequence ID" value="NZ_FNFO01000002.1"/>
</dbReference>
<evidence type="ECO:0000313" key="1">
    <source>
        <dbReference type="EMBL" id="SDK25724.1"/>
    </source>
</evidence>
<accession>A0A1G9AFX6</accession>
<reference evidence="1 2" key="1">
    <citation type="submission" date="2016-10" db="EMBL/GenBank/DDBJ databases">
        <authorList>
            <person name="de Groot N.N."/>
        </authorList>
    </citation>
    <scope>NUCLEOTIDE SEQUENCE [LARGE SCALE GENOMIC DNA]</scope>
    <source>
        <strain evidence="1 2">DSM 25186</strain>
    </source>
</reference>
<dbReference type="OrthoDB" id="839908at2"/>
<dbReference type="EMBL" id="FNFO01000002">
    <property type="protein sequence ID" value="SDK25724.1"/>
    <property type="molecule type" value="Genomic_DNA"/>
</dbReference>
<dbReference type="STRING" id="1075417.SAMN05421823_102272"/>
<dbReference type="AlphaFoldDB" id="A0A1G9AFX6"/>
<protein>
    <submittedName>
        <fullName evidence="1">Uncharacterized protein</fullName>
    </submittedName>
</protein>
<dbReference type="Proteomes" id="UP000198510">
    <property type="component" value="Unassembled WGS sequence"/>
</dbReference>
<name>A0A1G9AFX6_9BACT</name>
<gene>
    <name evidence="1" type="ORF">SAMN05421823_102272</name>
</gene>
<sequence length="312" mass="36365">MVKVESQQSPLFYFDQILTLNGVEERKDRFQKEFEERANDESGHETHGFKDIDKDEEGRIVSYYCFPLASYTDEWFYYSFKNQLEEETKEATSYAITQLDAEIYKASPEIQDNIVKHYHTTIRSYLEEPNATELYQYPFVKEGLQQVLNYVEKKVTSTHVDESNSQSSAKSIQSVDDSITTGFKYTHLNDFHYSDCLKNFYNALKHRKFISEETTSAQFKRILSGKPVEEPVIWAKANKELAYLIQQLKDKALIQGDQGDTKLTNHWKIAVRCFYDKHKRPLDTGQLQRPGGKCSDTQRKQLDEIISLLAIP</sequence>
<keyword evidence="2" id="KW-1185">Reference proteome</keyword>
<evidence type="ECO:0000313" key="2">
    <source>
        <dbReference type="Proteomes" id="UP000198510"/>
    </source>
</evidence>
<organism evidence="1 2">
    <name type="scientific">Catalinimonas alkaloidigena</name>
    <dbReference type="NCBI Taxonomy" id="1075417"/>
    <lineage>
        <taxon>Bacteria</taxon>
        <taxon>Pseudomonadati</taxon>
        <taxon>Bacteroidota</taxon>
        <taxon>Cytophagia</taxon>
        <taxon>Cytophagales</taxon>
        <taxon>Catalimonadaceae</taxon>
        <taxon>Catalinimonas</taxon>
    </lineage>
</organism>
<proteinExistence type="predicted"/>